<comment type="subcellular location">
    <subcellularLocation>
        <location evidence="1">Membrane</location>
        <topology evidence="1">Multi-pass membrane protein</topology>
    </subcellularLocation>
</comment>
<organism evidence="10 11">
    <name type="scientific">Clohesyomyces aquaticus</name>
    <dbReference type="NCBI Taxonomy" id="1231657"/>
    <lineage>
        <taxon>Eukaryota</taxon>
        <taxon>Fungi</taxon>
        <taxon>Dikarya</taxon>
        <taxon>Ascomycota</taxon>
        <taxon>Pezizomycotina</taxon>
        <taxon>Dothideomycetes</taxon>
        <taxon>Pleosporomycetidae</taxon>
        <taxon>Pleosporales</taxon>
        <taxon>Lindgomycetaceae</taxon>
        <taxon>Clohesyomyces</taxon>
    </lineage>
</organism>
<dbReference type="Gene3D" id="1.20.1720.10">
    <property type="entry name" value="Multidrug resistance protein D"/>
    <property type="match status" value="1"/>
</dbReference>
<feature type="transmembrane region" description="Helical" evidence="8">
    <location>
        <begin position="141"/>
        <end position="160"/>
    </location>
</feature>
<evidence type="ECO:0000256" key="1">
    <source>
        <dbReference type="ARBA" id="ARBA00004141"/>
    </source>
</evidence>
<evidence type="ECO:0000256" key="4">
    <source>
        <dbReference type="ARBA" id="ARBA00022989"/>
    </source>
</evidence>
<evidence type="ECO:0000256" key="7">
    <source>
        <dbReference type="SAM" id="MobiDB-lite"/>
    </source>
</evidence>
<evidence type="ECO:0000256" key="2">
    <source>
        <dbReference type="ARBA" id="ARBA00022448"/>
    </source>
</evidence>
<protein>
    <submittedName>
        <fullName evidence="10">Major facilitator superfamily domain-containing protein</fullName>
    </submittedName>
</protein>
<feature type="transmembrane region" description="Helical" evidence="8">
    <location>
        <begin position="238"/>
        <end position="259"/>
    </location>
</feature>
<dbReference type="PRINTS" id="PR01036">
    <property type="entry name" value="TCRTETB"/>
</dbReference>
<proteinExistence type="predicted"/>
<dbReference type="PANTHER" id="PTHR23501:SF187">
    <property type="entry name" value="MAJOR FACILITATOR SUPERFAMILY (MFS) PROFILE DOMAIN-CONTAINING PROTEIN"/>
    <property type="match status" value="1"/>
</dbReference>
<sequence length="565" mass="61027">MPHTQQEEVSPSDSMNQQQPSSTVVVDKPDQPAINSKTLDFWLIIFALCLIAFASSLDGSIIAIALPHISQELAAGDEYVWIANSFVLAQTVVQPPCAQLCNIFGRRHPMILAVVVFALGSAIAGAAKSTIVLISGRTVQGLGSGGILLMVELIICDIVPLRERPKYLGIVMSVSAIGAIVGPIVGGALAEANWRWMFYLNLPIAGIVLSVMVVFLRLRHDPVTWSVALSRIDWVGNFIFIASICAVLLGLIFGGTVYAWSSWKVILPITLGVIGWALFHLYEGSSLCKEPCVPSRLFHNRTSMGGFYIVFISSMLLQWVCFFWPVYFQAVRGASPMKAGVDFLPFMCFLIPGASVAGIALSKIGRYRRLHVAGFLMSTIGPGLNALLKERSHKAMWAGFQMIDAIGRALLLPTVLPAILASLSEADVASATGMYSFLRSFGYVWGISVPGIIFNNRINEISFSIADPVVRMGLQNGKAYQFASGAQVQSLQPSSRAQVIDVYLGALKVVWIAAAAVGASGLFAVAVEKHVPLRLELETQYGLEEEGAKKEPALPVSDEPEKEAV</sequence>
<dbReference type="OrthoDB" id="10021397at2759"/>
<keyword evidence="5 8" id="KW-0472">Membrane</keyword>
<reference evidence="10 11" key="1">
    <citation type="submission" date="2016-07" db="EMBL/GenBank/DDBJ databases">
        <title>Pervasive Adenine N6-methylation of Active Genes in Fungi.</title>
        <authorList>
            <consortium name="DOE Joint Genome Institute"/>
            <person name="Mondo S.J."/>
            <person name="Dannebaum R.O."/>
            <person name="Kuo R.C."/>
            <person name="Labutti K."/>
            <person name="Haridas S."/>
            <person name="Kuo A."/>
            <person name="Salamov A."/>
            <person name="Ahrendt S.R."/>
            <person name="Lipzen A."/>
            <person name="Sullivan W."/>
            <person name="Andreopoulos W.B."/>
            <person name="Clum A."/>
            <person name="Lindquist E."/>
            <person name="Daum C."/>
            <person name="Ramamoorthy G.K."/>
            <person name="Gryganskyi A."/>
            <person name="Culley D."/>
            <person name="Magnuson J.K."/>
            <person name="James T.Y."/>
            <person name="O'Malley M.A."/>
            <person name="Stajich J.E."/>
            <person name="Spatafora J.W."/>
            <person name="Visel A."/>
            <person name="Grigoriev I.V."/>
        </authorList>
    </citation>
    <scope>NUCLEOTIDE SEQUENCE [LARGE SCALE GENOMIC DNA]</scope>
    <source>
        <strain evidence="10 11">CBS 115471</strain>
    </source>
</reference>
<comment type="caution">
    <text evidence="10">The sequence shown here is derived from an EMBL/GenBank/DDBJ whole genome shotgun (WGS) entry which is preliminary data.</text>
</comment>
<dbReference type="Pfam" id="PF07690">
    <property type="entry name" value="MFS_1"/>
    <property type="match status" value="1"/>
</dbReference>
<keyword evidence="6" id="KW-0325">Glycoprotein</keyword>
<dbReference type="SUPFAM" id="SSF103473">
    <property type="entry name" value="MFS general substrate transporter"/>
    <property type="match status" value="1"/>
</dbReference>
<dbReference type="AlphaFoldDB" id="A0A1Y1YV54"/>
<evidence type="ECO:0000313" key="10">
    <source>
        <dbReference type="EMBL" id="ORY01724.1"/>
    </source>
</evidence>
<dbReference type="InterPro" id="IPR011701">
    <property type="entry name" value="MFS"/>
</dbReference>
<dbReference type="EMBL" id="MCFA01000166">
    <property type="protein sequence ID" value="ORY01724.1"/>
    <property type="molecule type" value="Genomic_DNA"/>
</dbReference>
<keyword evidence="2" id="KW-0813">Transport</keyword>
<dbReference type="Proteomes" id="UP000193144">
    <property type="component" value="Unassembled WGS sequence"/>
</dbReference>
<feature type="domain" description="Major facilitator superfamily (MFS) profile" evidence="9">
    <location>
        <begin position="44"/>
        <end position="532"/>
    </location>
</feature>
<dbReference type="InterPro" id="IPR020846">
    <property type="entry name" value="MFS_dom"/>
</dbReference>
<feature type="transmembrane region" description="Helical" evidence="8">
    <location>
        <begin position="502"/>
        <end position="527"/>
    </location>
</feature>
<keyword evidence="11" id="KW-1185">Reference proteome</keyword>
<dbReference type="InterPro" id="IPR036259">
    <property type="entry name" value="MFS_trans_sf"/>
</dbReference>
<dbReference type="GO" id="GO:0022857">
    <property type="term" value="F:transmembrane transporter activity"/>
    <property type="evidence" value="ECO:0007669"/>
    <property type="project" value="InterPro"/>
</dbReference>
<feature type="transmembrane region" description="Helical" evidence="8">
    <location>
        <begin position="196"/>
        <end position="218"/>
    </location>
</feature>
<evidence type="ECO:0000256" key="3">
    <source>
        <dbReference type="ARBA" id="ARBA00022692"/>
    </source>
</evidence>
<evidence type="ECO:0000256" key="6">
    <source>
        <dbReference type="ARBA" id="ARBA00023180"/>
    </source>
</evidence>
<feature type="transmembrane region" description="Helical" evidence="8">
    <location>
        <begin position="305"/>
        <end position="328"/>
    </location>
</feature>
<gene>
    <name evidence="10" type="ORF">BCR34DRAFT_574642</name>
</gene>
<feature type="transmembrane region" description="Helical" evidence="8">
    <location>
        <begin position="265"/>
        <end position="284"/>
    </location>
</feature>
<dbReference type="PANTHER" id="PTHR23501">
    <property type="entry name" value="MAJOR FACILITATOR SUPERFAMILY"/>
    <property type="match status" value="1"/>
</dbReference>
<dbReference type="CDD" id="cd17502">
    <property type="entry name" value="MFS_Azr1_MDR_like"/>
    <property type="match status" value="1"/>
</dbReference>
<name>A0A1Y1YV54_9PLEO</name>
<feature type="transmembrane region" description="Helical" evidence="8">
    <location>
        <begin position="110"/>
        <end position="135"/>
    </location>
</feature>
<feature type="transmembrane region" description="Helical" evidence="8">
    <location>
        <begin position="343"/>
        <end position="361"/>
    </location>
</feature>
<feature type="transmembrane region" description="Helical" evidence="8">
    <location>
        <begin position="41"/>
        <end position="66"/>
    </location>
</feature>
<feature type="compositionally biased region" description="Polar residues" evidence="7">
    <location>
        <begin position="7"/>
        <end position="24"/>
    </location>
</feature>
<keyword evidence="4 8" id="KW-1133">Transmembrane helix</keyword>
<feature type="transmembrane region" description="Helical" evidence="8">
    <location>
        <begin position="167"/>
        <end position="190"/>
    </location>
</feature>
<evidence type="ECO:0000313" key="11">
    <source>
        <dbReference type="Proteomes" id="UP000193144"/>
    </source>
</evidence>
<evidence type="ECO:0000259" key="9">
    <source>
        <dbReference type="PROSITE" id="PS50850"/>
    </source>
</evidence>
<evidence type="ECO:0000256" key="8">
    <source>
        <dbReference type="SAM" id="Phobius"/>
    </source>
</evidence>
<evidence type="ECO:0000256" key="5">
    <source>
        <dbReference type="ARBA" id="ARBA00023136"/>
    </source>
</evidence>
<feature type="region of interest" description="Disordered" evidence="7">
    <location>
        <begin position="1"/>
        <end position="29"/>
    </location>
</feature>
<keyword evidence="3 8" id="KW-0812">Transmembrane</keyword>
<accession>A0A1Y1YV54</accession>
<feature type="region of interest" description="Disordered" evidence="7">
    <location>
        <begin position="545"/>
        <end position="565"/>
    </location>
</feature>
<dbReference type="PROSITE" id="PS50850">
    <property type="entry name" value="MFS"/>
    <property type="match status" value="1"/>
</dbReference>
<dbReference type="GO" id="GO:0005886">
    <property type="term" value="C:plasma membrane"/>
    <property type="evidence" value="ECO:0007669"/>
    <property type="project" value="TreeGrafter"/>
</dbReference>
<dbReference type="Gene3D" id="1.20.1250.20">
    <property type="entry name" value="MFS general substrate transporter like domains"/>
    <property type="match status" value="1"/>
</dbReference>